<dbReference type="Pfam" id="PF01041">
    <property type="entry name" value="DegT_DnrJ_EryC1"/>
    <property type="match status" value="1"/>
</dbReference>
<name>A0ABD5S343_9EURY</name>
<gene>
    <name evidence="1" type="ORF">ACFQE1_17465</name>
</gene>
<comment type="caution">
    <text evidence="1">The sequence shown here is derived from an EMBL/GenBank/DDBJ whole genome shotgun (WGS) entry which is preliminary data.</text>
</comment>
<dbReference type="AlphaFoldDB" id="A0ABD5S343"/>
<dbReference type="InterPro" id="IPR000653">
    <property type="entry name" value="DegT/StrS_aminotransferase"/>
</dbReference>
<evidence type="ECO:0000313" key="1">
    <source>
        <dbReference type="EMBL" id="MFC6726119.1"/>
    </source>
</evidence>
<keyword evidence="2" id="KW-1185">Reference proteome</keyword>
<dbReference type="InterPro" id="IPR015424">
    <property type="entry name" value="PyrdxlP-dep_Trfase"/>
</dbReference>
<accession>A0ABD5S343</accession>
<dbReference type="Gene3D" id="3.40.640.10">
    <property type="entry name" value="Type I PLP-dependent aspartate aminotransferase-like (Major domain)"/>
    <property type="match status" value="1"/>
</dbReference>
<organism evidence="1 2">
    <name type="scientific">Halobium palmae</name>
    <dbReference type="NCBI Taxonomy" id="1776492"/>
    <lineage>
        <taxon>Archaea</taxon>
        <taxon>Methanobacteriati</taxon>
        <taxon>Methanobacteriota</taxon>
        <taxon>Stenosarchaea group</taxon>
        <taxon>Halobacteria</taxon>
        <taxon>Halobacteriales</taxon>
        <taxon>Haloferacaceae</taxon>
        <taxon>Halobium</taxon>
    </lineage>
</organism>
<feature type="non-terminal residue" evidence="1">
    <location>
        <position position="86"/>
    </location>
</feature>
<dbReference type="PANTHER" id="PTHR30244:SF34">
    <property type="entry name" value="DTDP-4-AMINO-4,6-DIDEOXYGALACTOSE TRANSAMINASE"/>
    <property type="match status" value="1"/>
</dbReference>
<protein>
    <submittedName>
        <fullName evidence="1">DegT/DnrJ/EryC1/StrS family aminotransferase</fullName>
    </submittedName>
</protein>
<dbReference type="Proteomes" id="UP001596328">
    <property type="component" value="Unassembled WGS sequence"/>
</dbReference>
<sequence length="86" mass="8792">MIPIASPEIGQAERDAVDEVLRSGMLADGPEVRTFEEEFAAYCDVAHGIGTANGTTALHAALEALGIGDGDVVVTSPFSFVASANA</sequence>
<dbReference type="EMBL" id="JBHSWU010000901">
    <property type="protein sequence ID" value="MFC6726119.1"/>
    <property type="molecule type" value="Genomic_DNA"/>
</dbReference>
<dbReference type="SUPFAM" id="SSF53383">
    <property type="entry name" value="PLP-dependent transferases"/>
    <property type="match status" value="1"/>
</dbReference>
<dbReference type="GO" id="GO:0008483">
    <property type="term" value="F:transaminase activity"/>
    <property type="evidence" value="ECO:0007669"/>
    <property type="project" value="UniProtKB-KW"/>
</dbReference>
<keyword evidence="1" id="KW-0808">Transferase</keyword>
<reference evidence="1 2" key="1">
    <citation type="journal article" date="2019" name="Int. J. Syst. Evol. Microbiol.">
        <title>The Global Catalogue of Microorganisms (GCM) 10K type strain sequencing project: providing services to taxonomists for standard genome sequencing and annotation.</title>
        <authorList>
            <consortium name="The Broad Institute Genomics Platform"/>
            <consortium name="The Broad Institute Genome Sequencing Center for Infectious Disease"/>
            <person name="Wu L."/>
            <person name="Ma J."/>
        </authorList>
    </citation>
    <scope>NUCLEOTIDE SEQUENCE [LARGE SCALE GENOMIC DNA]</scope>
    <source>
        <strain evidence="1 2">NBRC 111368</strain>
    </source>
</reference>
<keyword evidence="1" id="KW-0032">Aminotransferase</keyword>
<evidence type="ECO:0000313" key="2">
    <source>
        <dbReference type="Proteomes" id="UP001596328"/>
    </source>
</evidence>
<proteinExistence type="predicted"/>
<dbReference type="InterPro" id="IPR015421">
    <property type="entry name" value="PyrdxlP-dep_Trfase_major"/>
</dbReference>
<dbReference type="PANTHER" id="PTHR30244">
    <property type="entry name" value="TRANSAMINASE"/>
    <property type="match status" value="1"/>
</dbReference>